<dbReference type="RefSeq" id="WP_075086381.1">
    <property type="nucleotide sequence ID" value="NZ_CP042912.1"/>
</dbReference>
<dbReference type="InterPro" id="IPR046886">
    <property type="entry name" value="RsmE_MTase_dom"/>
</dbReference>
<dbReference type="Pfam" id="PF20260">
    <property type="entry name" value="PUA_4"/>
    <property type="match status" value="1"/>
</dbReference>
<dbReference type="GO" id="GO:0070475">
    <property type="term" value="P:rRNA base methylation"/>
    <property type="evidence" value="ECO:0007669"/>
    <property type="project" value="TreeGrafter"/>
</dbReference>
<comment type="function">
    <text evidence="8 10">Specifically methylates the N3 position of the uracil ring of uridine 1498 (m3U1498) in 16S rRNA. Acts on the fully assembled 30S ribosomal subunit.</text>
</comment>
<keyword evidence="6 10" id="KW-0808">Transferase</keyword>
<dbReference type="InterPro" id="IPR029028">
    <property type="entry name" value="Alpha/beta_knot_MTases"/>
</dbReference>
<gene>
    <name evidence="13" type="primary">rsmE</name>
    <name evidence="13" type="ORF">MFFC18_24950</name>
</gene>
<dbReference type="SUPFAM" id="SSF88697">
    <property type="entry name" value="PUA domain-like"/>
    <property type="match status" value="1"/>
</dbReference>
<protein>
    <recommendedName>
        <fullName evidence="10">Ribosomal RNA small subunit methyltransferase E</fullName>
        <ecNumber evidence="10">2.1.1.193</ecNumber>
    </recommendedName>
</protein>
<dbReference type="EMBL" id="CP042912">
    <property type="protein sequence ID" value="QEG22612.1"/>
    <property type="molecule type" value="Genomic_DNA"/>
</dbReference>
<evidence type="ECO:0000256" key="1">
    <source>
        <dbReference type="ARBA" id="ARBA00004496"/>
    </source>
</evidence>
<evidence type="ECO:0000256" key="9">
    <source>
        <dbReference type="ARBA" id="ARBA00047944"/>
    </source>
</evidence>
<keyword evidence="3 10" id="KW-0963">Cytoplasm</keyword>
<dbReference type="InterPro" id="IPR006700">
    <property type="entry name" value="RsmE"/>
</dbReference>
<dbReference type="STRING" id="980251.GCA_001642875_04700"/>
<evidence type="ECO:0000256" key="4">
    <source>
        <dbReference type="ARBA" id="ARBA00022552"/>
    </source>
</evidence>
<feature type="domain" description="Ribosomal RNA small subunit methyltransferase E PUA-like" evidence="12">
    <location>
        <begin position="18"/>
        <end position="64"/>
    </location>
</feature>
<evidence type="ECO:0000313" key="13">
    <source>
        <dbReference type="EMBL" id="QEG22612.1"/>
    </source>
</evidence>
<feature type="domain" description="Ribosomal RNA small subunit methyltransferase E methyltransferase" evidence="11">
    <location>
        <begin position="76"/>
        <end position="229"/>
    </location>
</feature>
<evidence type="ECO:0000256" key="2">
    <source>
        <dbReference type="ARBA" id="ARBA00005528"/>
    </source>
</evidence>
<proteinExistence type="inferred from homology"/>
<dbReference type="InterPro" id="IPR029026">
    <property type="entry name" value="tRNA_m1G_MTases_N"/>
</dbReference>
<dbReference type="KEGG" id="mff:MFFC18_24950"/>
<dbReference type="OrthoDB" id="9815641at2"/>
<dbReference type="GO" id="GO:0005737">
    <property type="term" value="C:cytoplasm"/>
    <property type="evidence" value="ECO:0007669"/>
    <property type="project" value="UniProtKB-SubCell"/>
</dbReference>
<dbReference type="Proteomes" id="UP000322214">
    <property type="component" value="Chromosome"/>
</dbReference>
<keyword evidence="14" id="KW-1185">Reference proteome</keyword>
<comment type="similarity">
    <text evidence="2 10">Belongs to the RNA methyltransferase RsmE family.</text>
</comment>
<keyword evidence="4 10" id="KW-0698">rRNA processing</keyword>
<dbReference type="PANTHER" id="PTHR30027:SF3">
    <property type="entry name" value="16S RRNA (URACIL(1498)-N(3))-METHYLTRANSFERASE"/>
    <property type="match status" value="1"/>
</dbReference>
<dbReference type="NCBIfam" id="TIGR00046">
    <property type="entry name" value="RsmE family RNA methyltransferase"/>
    <property type="match status" value="1"/>
</dbReference>
<dbReference type="EC" id="2.1.1.193" evidence="10"/>
<dbReference type="PIRSF" id="PIRSF015601">
    <property type="entry name" value="MTase_slr0722"/>
    <property type="match status" value="1"/>
</dbReference>
<evidence type="ECO:0000256" key="10">
    <source>
        <dbReference type="PIRNR" id="PIRNR015601"/>
    </source>
</evidence>
<dbReference type="InterPro" id="IPR015947">
    <property type="entry name" value="PUA-like_sf"/>
</dbReference>
<evidence type="ECO:0000256" key="3">
    <source>
        <dbReference type="ARBA" id="ARBA00022490"/>
    </source>
</evidence>
<comment type="catalytic activity">
    <reaction evidence="9 10">
        <text>uridine(1498) in 16S rRNA + S-adenosyl-L-methionine = N(3)-methyluridine(1498) in 16S rRNA + S-adenosyl-L-homocysteine + H(+)</text>
        <dbReference type="Rhea" id="RHEA:42920"/>
        <dbReference type="Rhea" id="RHEA-COMP:10283"/>
        <dbReference type="Rhea" id="RHEA-COMP:10284"/>
        <dbReference type="ChEBI" id="CHEBI:15378"/>
        <dbReference type="ChEBI" id="CHEBI:57856"/>
        <dbReference type="ChEBI" id="CHEBI:59789"/>
        <dbReference type="ChEBI" id="CHEBI:65315"/>
        <dbReference type="ChEBI" id="CHEBI:74502"/>
        <dbReference type="EC" id="2.1.1.193"/>
    </reaction>
</comment>
<dbReference type="GO" id="GO:0070042">
    <property type="term" value="F:rRNA (uridine-N3-)-methyltransferase activity"/>
    <property type="evidence" value="ECO:0007669"/>
    <property type="project" value="TreeGrafter"/>
</dbReference>
<dbReference type="AlphaFoldDB" id="A0A5B9PCG6"/>
<organism evidence="13 14">
    <name type="scientific">Mariniblastus fucicola</name>
    <dbReference type="NCBI Taxonomy" id="980251"/>
    <lineage>
        <taxon>Bacteria</taxon>
        <taxon>Pseudomonadati</taxon>
        <taxon>Planctomycetota</taxon>
        <taxon>Planctomycetia</taxon>
        <taxon>Pirellulales</taxon>
        <taxon>Pirellulaceae</taxon>
        <taxon>Mariniblastus</taxon>
    </lineage>
</organism>
<dbReference type="CDD" id="cd18084">
    <property type="entry name" value="RsmE-like"/>
    <property type="match status" value="1"/>
</dbReference>
<accession>A0A5B9PCG6</accession>
<comment type="subcellular location">
    <subcellularLocation>
        <location evidence="1 10">Cytoplasm</location>
    </subcellularLocation>
</comment>
<keyword evidence="5 10" id="KW-0489">Methyltransferase</keyword>
<dbReference type="InterPro" id="IPR046887">
    <property type="entry name" value="RsmE_PUA-like"/>
</dbReference>
<dbReference type="Pfam" id="PF04452">
    <property type="entry name" value="Methyltrans_RNA"/>
    <property type="match status" value="1"/>
</dbReference>
<evidence type="ECO:0000256" key="6">
    <source>
        <dbReference type="ARBA" id="ARBA00022679"/>
    </source>
</evidence>
<evidence type="ECO:0000256" key="5">
    <source>
        <dbReference type="ARBA" id="ARBA00022603"/>
    </source>
</evidence>
<reference evidence="13 14" key="1">
    <citation type="submission" date="2019-08" db="EMBL/GenBank/DDBJ databases">
        <title>Deep-cultivation of Planctomycetes and their phenomic and genomic characterization uncovers novel biology.</title>
        <authorList>
            <person name="Wiegand S."/>
            <person name="Jogler M."/>
            <person name="Boedeker C."/>
            <person name="Pinto D."/>
            <person name="Vollmers J."/>
            <person name="Rivas-Marin E."/>
            <person name="Kohn T."/>
            <person name="Peeters S.H."/>
            <person name="Heuer A."/>
            <person name="Rast P."/>
            <person name="Oberbeckmann S."/>
            <person name="Bunk B."/>
            <person name="Jeske O."/>
            <person name="Meyerdierks A."/>
            <person name="Storesund J.E."/>
            <person name="Kallscheuer N."/>
            <person name="Luecker S."/>
            <person name="Lage O.M."/>
            <person name="Pohl T."/>
            <person name="Merkel B.J."/>
            <person name="Hornburger P."/>
            <person name="Mueller R.-W."/>
            <person name="Bruemmer F."/>
            <person name="Labrenz M."/>
            <person name="Spormann A.M."/>
            <person name="Op den Camp H."/>
            <person name="Overmann J."/>
            <person name="Amann R."/>
            <person name="Jetten M.S.M."/>
            <person name="Mascher T."/>
            <person name="Medema M.H."/>
            <person name="Devos D.P."/>
            <person name="Kaster A.-K."/>
            <person name="Ovreas L."/>
            <person name="Rohde M."/>
            <person name="Galperin M.Y."/>
            <person name="Jogler C."/>
        </authorList>
    </citation>
    <scope>NUCLEOTIDE SEQUENCE [LARGE SCALE GENOMIC DNA]</scope>
    <source>
        <strain evidence="13 14">FC18</strain>
    </source>
</reference>
<evidence type="ECO:0000259" key="11">
    <source>
        <dbReference type="Pfam" id="PF04452"/>
    </source>
</evidence>
<dbReference type="SUPFAM" id="SSF75217">
    <property type="entry name" value="alpha/beta knot"/>
    <property type="match status" value="1"/>
</dbReference>
<evidence type="ECO:0000313" key="14">
    <source>
        <dbReference type="Proteomes" id="UP000322214"/>
    </source>
</evidence>
<dbReference type="PANTHER" id="PTHR30027">
    <property type="entry name" value="RIBOSOMAL RNA SMALL SUBUNIT METHYLTRANSFERASE E"/>
    <property type="match status" value="1"/>
</dbReference>
<evidence type="ECO:0000256" key="8">
    <source>
        <dbReference type="ARBA" id="ARBA00025699"/>
    </source>
</evidence>
<dbReference type="Gene3D" id="3.40.1280.10">
    <property type="match status" value="1"/>
</dbReference>
<sequence length="239" mass="26189">MAERFFLSQPVRENKVTLGDDQAHHLVRVMRAKPGDQIVLFDGCGNEYHATIADVSKKSVSLAIDSTEFVADPNDPEIIVACALPKGDRQKFLIEKMVELGCNQFVPLKTSRSVAEASPKVIERIEKQVVEASKQCRRSWLMKVGGQETVESLIGSFADFDGSRLVADPYATRHDLLLQPDACVIAVGPEGGFTDAENQSLRDSDWTPVCFSPNVLRIETAAAAAVAIARQAKFKRSLS</sequence>
<evidence type="ECO:0000259" key="12">
    <source>
        <dbReference type="Pfam" id="PF20260"/>
    </source>
</evidence>
<keyword evidence="7 10" id="KW-0949">S-adenosyl-L-methionine</keyword>
<evidence type="ECO:0000256" key="7">
    <source>
        <dbReference type="ARBA" id="ARBA00022691"/>
    </source>
</evidence>
<name>A0A5B9PCG6_9BACT</name>